<accession>A0ABX9WEI1</accession>
<dbReference type="EMBL" id="RJLN01000063">
    <property type="protein sequence ID" value="RNL95831.1"/>
    <property type="molecule type" value="Genomic_DNA"/>
</dbReference>
<organism evidence="1 2">
    <name type="scientific">Micromonospora solifontis</name>
    <dbReference type="NCBI Taxonomy" id="2487138"/>
    <lineage>
        <taxon>Bacteria</taxon>
        <taxon>Bacillati</taxon>
        <taxon>Actinomycetota</taxon>
        <taxon>Actinomycetes</taxon>
        <taxon>Micromonosporales</taxon>
        <taxon>Micromonosporaceae</taxon>
        <taxon>Micromonospora</taxon>
    </lineage>
</organism>
<dbReference type="RefSeq" id="WP_123242476.1">
    <property type="nucleotide sequence ID" value="NZ_JAAHBY010000063.1"/>
</dbReference>
<keyword evidence="2" id="KW-1185">Reference proteome</keyword>
<gene>
    <name evidence="1" type="ORF">EFE23_20025</name>
</gene>
<evidence type="ECO:0000313" key="1">
    <source>
        <dbReference type="EMBL" id="RNL95831.1"/>
    </source>
</evidence>
<protein>
    <submittedName>
        <fullName evidence="1">Uncharacterized protein</fullName>
    </submittedName>
</protein>
<reference evidence="1 2" key="1">
    <citation type="submission" date="2018-11" db="EMBL/GenBank/DDBJ databases">
        <title>Micromonospora sp. PPF5-17, a new actinomycetes isolated from a hot spring soil.</title>
        <authorList>
            <person name="Thawai C."/>
        </authorList>
    </citation>
    <scope>NUCLEOTIDE SEQUENCE [LARGE SCALE GENOMIC DNA]</scope>
    <source>
        <strain evidence="1 2">PPF5-17</strain>
    </source>
</reference>
<sequence>MRPTTAIAVTGAVAVLAATGAGLLLGTAGLVVGAALGAGLTLVAIRAVFLPVTPPPAAAAPRPSRPSPRFHRFEAIDSMVAWAQVSGRQFDYGARRLIRQLLAQRLAERHGIDLNTDPDAARTLVGARHWALLAPDAAPSRDEGVDQRTLDDLITMLEER</sequence>
<name>A0ABX9WEI1_9ACTN</name>
<evidence type="ECO:0000313" key="2">
    <source>
        <dbReference type="Proteomes" id="UP000280698"/>
    </source>
</evidence>
<proteinExistence type="predicted"/>
<comment type="caution">
    <text evidence="1">The sequence shown here is derived from an EMBL/GenBank/DDBJ whole genome shotgun (WGS) entry which is preliminary data.</text>
</comment>
<dbReference type="Proteomes" id="UP000280698">
    <property type="component" value="Unassembled WGS sequence"/>
</dbReference>